<dbReference type="EMBL" id="CP030840">
    <property type="protein sequence ID" value="AXC14887.1"/>
    <property type="molecule type" value="Genomic_DNA"/>
</dbReference>
<feature type="domain" description="NADP-dependent oxidoreductase" evidence="1">
    <location>
        <begin position="59"/>
        <end position="254"/>
    </location>
</feature>
<dbReference type="PANTHER" id="PTHR43312">
    <property type="entry name" value="D-THREO-ALDOSE 1-DEHYDROGENASE"/>
    <property type="match status" value="1"/>
</dbReference>
<dbReference type="PRINTS" id="PR00069">
    <property type="entry name" value="ALDKETRDTASE"/>
</dbReference>
<dbReference type="AlphaFoldDB" id="A0A2Z5G7U8"/>
<keyword evidence="3" id="KW-1185">Reference proteome</keyword>
<dbReference type="InterPro" id="IPR006311">
    <property type="entry name" value="TAT_signal"/>
</dbReference>
<dbReference type="Gene3D" id="3.20.20.100">
    <property type="entry name" value="NADP-dependent oxidoreductase domain"/>
    <property type="match status" value="1"/>
</dbReference>
<dbReference type="Proteomes" id="UP000253606">
    <property type="component" value="Chromosome"/>
</dbReference>
<dbReference type="PROSITE" id="PS51318">
    <property type="entry name" value="TAT"/>
    <property type="match status" value="1"/>
</dbReference>
<dbReference type="CDD" id="cd19100">
    <property type="entry name" value="AKR_unchar"/>
    <property type="match status" value="1"/>
</dbReference>
<dbReference type="RefSeq" id="WP_114209566.1">
    <property type="nucleotide sequence ID" value="NZ_CP030840.1"/>
</dbReference>
<dbReference type="InterPro" id="IPR020471">
    <property type="entry name" value="AKR"/>
</dbReference>
<gene>
    <name evidence="2" type="ORF">ACPOL_5639</name>
</gene>
<reference evidence="2 3" key="1">
    <citation type="journal article" date="2018" name="Front. Microbiol.">
        <title>Hydrolytic Capabilities as a Key to Environmental Success: Chitinolytic and Cellulolytic Acidobacteria From Acidic Sub-arctic Soils and Boreal Peatlands.</title>
        <authorList>
            <person name="Belova S.E."/>
            <person name="Ravin N.V."/>
            <person name="Pankratov T.A."/>
            <person name="Rakitin A.L."/>
            <person name="Ivanova A.A."/>
            <person name="Beletsky A.V."/>
            <person name="Mardanov A.V."/>
            <person name="Sinninghe Damste J.S."/>
            <person name="Dedysh S.N."/>
        </authorList>
    </citation>
    <scope>NUCLEOTIDE SEQUENCE [LARGE SCALE GENOMIC DNA]</scope>
    <source>
        <strain evidence="2 3">SBC82</strain>
    </source>
</reference>
<dbReference type="GO" id="GO:0016491">
    <property type="term" value="F:oxidoreductase activity"/>
    <property type="evidence" value="ECO:0007669"/>
    <property type="project" value="InterPro"/>
</dbReference>
<name>A0A2Z5G7U8_9BACT</name>
<dbReference type="PANTHER" id="PTHR43312:SF1">
    <property type="entry name" value="NADP-DEPENDENT OXIDOREDUCTASE DOMAIN-CONTAINING PROTEIN"/>
    <property type="match status" value="1"/>
</dbReference>
<dbReference type="InterPro" id="IPR036812">
    <property type="entry name" value="NAD(P)_OxRdtase_dom_sf"/>
</dbReference>
<sequence>MQRREFLRRAATGIGSAWLAQRVAPAAASFEQTTLPAKFKAHDDVVLGKTGIRTSRLAMGTGTIGYAGASNQTRLGTDRISRMLIDGYNENGLRFYDTADSYGSHPYIAAALKHVPRDKVTVLTKTDTRDAAGVRDDLDRFRRELGTDYIDVVLIHCVTEDDWTTRYRGAMDVLSEAKQKGVIRAHGVSCHSIGALRAAAASPWVELDLVRLNPVQARMDAEPDTVVSVIKQMRASGKAIVGMKILGQGAMRSRPSEALHYALGTGVLDAFTIGAESRAEQDDLVRRIAAA</sequence>
<accession>A0A2Z5G7U8</accession>
<dbReference type="OrthoDB" id="9804790at2"/>
<dbReference type="InterPro" id="IPR053135">
    <property type="entry name" value="AKR2_Oxidoreductase"/>
</dbReference>
<evidence type="ECO:0000259" key="1">
    <source>
        <dbReference type="Pfam" id="PF00248"/>
    </source>
</evidence>
<protein>
    <submittedName>
        <fullName evidence="2">Ferredoxin</fullName>
    </submittedName>
</protein>
<evidence type="ECO:0000313" key="2">
    <source>
        <dbReference type="EMBL" id="AXC14887.1"/>
    </source>
</evidence>
<dbReference type="KEGG" id="abas:ACPOL_5639"/>
<dbReference type="Pfam" id="PF00248">
    <property type="entry name" value="Aldo_ket_red"/>
    <property type="match status" value="1"/>
</dbReference>
<dbReference type="InterPro" id="IPR023210">
    <property type="entry name" value="NADP_OxRdtase_dom"/>
</dbReference>
<organism evidence="2 3">
    <name type="scientific">Acidisarcina polymorpha</name>
    <dbReference type="NCBI Taxonomy" id="2211140"/>
    <lineage>
        <taxon>Bacteria</taxon>
        <taxon>Pseudomonadati</taxon>
        <taxon>Acidobacteriota</taxon>
        <taxon>Terriglobia</taxon>
        <taxon>Terriglobales</taxon>
        <taxon>Acidobacteriaceae</taxon>
        <taxon>Acidisarcina</taxon>
    </lineage>
</organism>
<dbReference type="SUPFAM" id="SSF51430">
    <property type="entry name" value="NAD(P)-linked oxidoreductase"/>
    <property type="match status" value="1"/>
</dbReference>
<evidence type="ECO:0000313" key="3">
    <source>
        <dbReference type="Proteomes" id="UP000253606"/>
    </source>
</evidence>
<proteinExistence type="predicted"/>